<organism evidence="5 6">
    <name type="scientific">Pseudoalteromonas spongiae</name>
    <dbReference type="NCBI Taxonomy" id="298657"/>
    <lineage>
        <taxon>Bacteria</taxon>
        <taxon>Pseudomonadati</taxon>
        <taxon>Pseudomonadota</taxon>
        <taxon>Gammaproteobacteria</taxon>
        <taxon>Alteromonadales</taxon>
        <taxon>Pseudoalteromonadaceae</taxon>
        <taxon>Pseudoalteromonas</taxon>
    </lineage>
</organism>
<dbReference type="Pfam" id="PF01812">
    <property type="entry name" value="5-FTHF_cyc-lig"/>
    <property type="match status" value="1"/>
</dbReference>
<evidence type="ECO:0000256" key="3">
    <source>
        <dbReference type="ARBA" id="ARBA00022840"/>
    </source>
</evidence>
<comment type="cofactor">
    <cofactor evidence="4">
        <name>Mg(2+)</name>
        <dbReference type="ChEBI" id="CHEBI:18420"/>
    </cofactor>
</comment>
<protein>
    <recommendedName>
        <fullName evidence="4">5-formyltetrahydrofolate cyclo-ligase</fullName>
        <ecNumber evidence="4">6.3.3.2</ecNumber>
    </recommendedName>
</protein>
<dbReference type="PANTHER" id="PTHR23407:SF1">
    <property type="entry name" value="5-FORMYLTETRAHYDROFOLATE CYCLO-LIGASE"/>
    <property type="match status" value="1"/>
</dbReference>
<comment type="caution">
    <text evidence="5">The sequence shown here is derived from an EMBL/GenBank/DDBJ whole genome shotgun (WGS) entry which is preliminary data.</text>
</comment>
<accession>A0ABU8ETE0</accession>
<evidence type="ECO:0000256" key="2">
    <source>
        <dbReference type="ARBA" id="ARBA00022741"/>
    </source>
</evidence>
<evidence type="ECO:0000256" key="1">
    <source>
        <dbReference type="ARBA" id="ARBA00010638"/>
    </source>
</evidence>
<dbReference type="InterPro" id="IPR037171">
    <property type="entry name" value="NagB/RpiA_transferase-like"/>
</dbReference>
<dbReference type="NCBIfam" id="TIGR02727">
    <property type="entry name" value="MTHFS_bact"/>
    <property type="match status" value="1"/>
</dbReference>
<evidence type="ECO:0000313" key="5">
    <source>
        <dbReference type="EMBL" id="MEI4550177.1"/>
    </source>
</evidence>
<dbReference type="InterPro" id="IPR002698">
    <property type="entry name" value="FTHF_cligase"/>
</dbReference>
<evidence type="ECO:0000256" key="4">
    <source>
        <dbReference type="RuleBase" id="RU361279"/>
    </source>
</evidence>
<name>A0ABU8ETE0_9GAMM</name>
<dbReference type="SUPFAM" id="SSF100950">
    <property type="entry name" value="NagB/RpiA/CoA transferase-like"/>
    <property type="match status" value="1"/>
</dbReference>
<keyword evidence="4" id="KW-0460">Magnesium</keyword>
<keyword evidence="4" id="KW-0479">Metal-binding</keyword>
<keyword evidence="5" id="KW-0436">Ligase</keyword>
<keyword evidence="3 4" id="KW-0067">ATP-binding</keyword>
<dbReference type="InterPro" id="IPR024185">
    <property type="entry name" value="FTHF_cligase-like_sf"/>
</dbReference>
<reference evidence="5 6" key="1">
    <citation type="submission" date="2023-12" db="EMBL/GenBank/DDBJ databases">
        <title>Friends and Foes: Symbiotic and Algicidal bacterial influence on Karenia brevis blooms.</title>
        <authorList>
            <person name="Fei C."/>
            <person name="Mohamed A.R."/>
            <person name="Booker A."/>
            <person name="Arshad M."/>
            <person name="Klass S."/>
            <person name="Ahn S."/>
            <person name="Gilbert P.M."/>
            <person name="Heil C.A."/>
            <person name="Martinez J.M."/>
            <person name="Amin S.A."/>
        </authorList>
    </citation>
    <scope>NUCLEOTIDE SEQUENCE [LARGE SCALE GENOMIC DNA]</scope>
    <source>
        <strain evidence="5 6">CE15</strain>
    </source>
</reference>
<dbReference type="Gene3D" id="3.40.50.10420">
    <property type="entry name" value="NagB/RpiA/CoA transferase-like"/>
    <property type="match status" value="1"/>
</dbReference>
<dbReference type="EC" id="6.3.3.2" evidence="4"/>
<evidence type="ECO:0000313" key="6">
    <source>
        <dbReference type="Proteomes" id="UP001382455"/>
    </source>
</evidence>
<dbReference type="Proteomes" id="UP001382455">
    <property type="component" value="Unassembled WGS sequence"/>
</dbReference>
<gene>
    <name evidence="5" type="ORF">WAE96_10915</name>
</gene>
<proteinExistence type="inferred from homology"/>
<dbReference type="GO" id="GO:0030272">
    <property type="term" value="F:5-formyltetrahydrofolate cyclo-ligase activity"/>
    <property type="evidence" value="ECO:0007669"/>
    <property type="project" value="UniProtKB-EC"/>
</dbReference>
<dbReference type="PIRSF" id="PIRSF006806">
    <property type="entry name" value="FTHF_cligase"/>
    <property type="match status" value="1"/>
</dbReference>
<comment type="similarity">
    <text evidence="1 4">Belongs to the 5-formyltetrahydrofolate cyclo-ligase family.</text>
</comment>
<keyword evidence="6" id="KW-1185">Reference proteome</keyword>
<keyword evidence="2 4" id="KW-0547">Nucleotide-binding</keyword>
<sequence>MERQNIRKLMRERRAQLSEIEQLEAAKKINVNIFQHFKNAKIRRVGIYLSNDSEIDTSLIIEELWRKNIKVYLPVLHPFCHGYLLFQRYEKNSPMTSNRYGILEPKLNCSQVCLVEDLDVLCTPLVAFDQQGNRLGMGGGYYDRTLAKYYREQRTKPEIIGLAHDCQHIDQLPIESWDVPLKTIVTPKKCYLW</sequence>
<dbReference type="PANTHER" id="PTHR23407">
    <property type="entry name" value="ATPASE INHIBITOR/5-FORMYLTETRAHYDROFOLATE CYCLO-LIGASE"/>
    <property type="match status" value="1"/>
</dbReference>
<comment type="catalytic activity">
    <reaction evidence="4">
        <text>(6S)-5-formyl-5,6,7,8-tetrahydrofolate + ATP = (6R)-5,10-methenyltetrahydrofolate + ADP + phosphate</text>
        <dbReference type="Rhea" id="RHEA:10488"/>
        <dbReference type="ChEBI" id="CHEBI:30616"/>
        <dbReference type="ChEBI" id="CHEBI:43474"/>
        <dbReference type="ChEBI" id="CHEBI:57455"/>
        <dbReference type="ChEBI" id="CHEBI:57457"/>
        <dbReference type="ChEBI" id="CHEBI:456216"/>
        <dbReference type="EC" id="6.3.3.2"/>
    </reaction>
</comment>
<dbReference type="EMBL" id="JBAWKS010000001">
    <property type="protein sequence ID" value="MEI4550177.1"/>
    <property type="molecule type" value="Genomic_DNA"/>
</dbReference>